<dbReference type="Gene3D" id="3.40.1410.10">
    <property type="entry name" value="Chorismate lyase-like"/>
    <property type="match status" value="1"/>
</dbReference>
<name>A0A9W4DYP7_9ACTN</name>
<evidence type="ECO:0000256" key="1">
    <source>
        <dbReference type="ARBA" id="ARBA00023015"/>
    </source>
</evidence>
<dbReference type="SUPFAM" id="SSF46785">
    <property type="entry name" value="Winged helix' DNA-binding domain"/>
    <property type="match status" value="1"/>
</dbReference>
<dbReference type="GO" id="GO:0003700">
    <property type="term" value="F:DNA-binding transcription factor activity"/>
    <property type="evidence" value="ECO:0007669"/>
    <property type="project" value="InterPro"/>
</dbReference>
<dbReference type="RefSeq" id="WP_251500117.1">
    <property type="nucleotide sequence ID" value="NZ_CAJSLV010000103.1"/>
</dbReference>
<dbReference type="SUPFAM" id="SSF64288">
    <property type="entry name" value="Chorismate lyase-like"/>
    <property type="match status" value="1"/>
</dbReference>
<protein>
    <submittedName>
        <fullName evidence="5">GntR family transcriptional regulator</fullName>
    </submittedName>
</protein>
<keyword evidence="6" id="KW-1185">Reference proteome</keyword>
<feature type="domain" description="HTH gntR-type" evidence="4">
    <location>
        <begin position="8"/>
        <end position="76"/>
    </location>
</feature>
<dbReference type="SMART" id="SM00345">
    <property type="entry name" value="HTH_GNTR"/>
    <property type="match status" value="1"/>
</dbReference>
<keyword evidence="1" id="KW-0805">Transcription regulation</keyword>
<dbReference type="InterPro" id="IPR036388">
    <property type="entry name" value="WH-like_DNA-bd_sf"/>
</dbReference>
<evidence type="ECO:0000256" key="2">
    <source>
        <dbReference type="ARBA" id="ARBA00023125"/>
    </source>
</evidence>
<dbReference type="AlphaFoldDB" id="A0A9W4DYP7"/>
<dbReference type="InterPro" id="IPR050679">
    <property type="entry name" value="Bact_HTH_transcr_reg"/>
</dbReference>
<dbReference type="CDD" id="cd07377">
    <property type="entry name" value="WHTH_GntR"/>
    <property type="match status" value="1"/>
</dbReference>
<dbReference type="Gene3D" id="1.10.10.10">
    <property type="entry name" value="Winged helix-like DNA-binding domain superfamily/Winged helix DNA-binding domain"/>
    <property type="match status" value="1"/>
</dbReference>
<dbReference type="PANTHER" id="PTHR44846">
    <property type="entry name" value="MANNOSYL-D-GLYCERATE TRANSPORT/METABOLISM SYSTEM REPRESSOR MNGR-RELATED"/>
    <property type="match status" value="1"/>
</dbReference>
<dbReference type="Pfam" id="PF00392">
    <property type="entry name" value="GntR"/>
    <property type="match status" value="1"/>
</dbReference>
<dbReference type="PROSITE" id="PS50949">
    <property type="entry name" value="HTH_GNTR"/>
    <property type="match status" value="1"/>
</dbReference>
<reference evidence="5" key="1">
    <citation type="submission" date="2021-05" db="EMBL/GenBank/DDBJ databases">
        <authorList>
            <person name="Arsene-Ploetze F."/>
        </authorList>
    </citation>
    <scope>NUCLEOTIDE SEQUENCE</scope>
    <source>
        <strain evidence="5">DSM 42138</strain>
    </source>
</reference>
<evidence type="ECO:0000259" key="4">
    <source>
        <dbReference type="PROSITE" id="PS50949"/>
    </source>
</evidence>
<evidence type="ECO:0000313" key="5">
    <source>
        <dbReference type="EMBL" id="CAG6398586.1"/>
    </source>
</evidence>
<dbReference type="PANTHER" id="PTHR44846:SF17">
    <property type="entry name" value="GNTR-FAMILY TRANSCRIPTIONAL REGULATOR"/>
    <property type="match status" value="1"/>
</dbReference>
<comment type="caution">
    <text evidence="5">The sequence shown here is derived from an EMBL/GenBank/DDBJ whole genome shotgun (WGS) entry which is preliminary data.</text>
</comment>
<organism evidence="5 6">
    <name type="scientific">Actinacidiphila cocklensis</name>
    <dbReference type="NCBI Taxonomy" id="887465"/>
    <lineage>
        <taxon>Bacteria</taxon>
        <taxon>Bacillati</taxon>
        <taxon>Actinomycetota</taxon>
        <taxon>Actinomycetes</taxon>
        <taxon>Kitasatosporales</taxon>
        <taxon>Streptomycetaceae</taxon>
        <taxon>Actinacidiphila</taxon>
    </lineage>
</organism>
<dbReference type="GO" id="GO:0045892">
    <property type="term" value="P:negative regulation of DNA-templated transcription"/>
    <property type="evidence" value="ECO:0007669"/>
    <property type="project" value="TreeGrafter"/>
</dbReference>
<evidence type="ECO:0000256" key="3">
    <source>
        <dbReference type="ARBA" id="ARBA00023163"/>
    </source>
</evidence>
<dbReference type="Proteomes" id="UP001152519">
    <property type="component" value="Unassembled WGS sequence"/>
</dbReference>
<proteinExistence type="predicted"/>
<accession>A0A9W4DYP7</accession>
<keyword evidence="2" id="KW-0238">DNA-binding</keyword>
<dbReference type="InterPro" id="IPR000524">
    <property type="entry name" value="Tscrpt_reg_HTH_GntR"/>
</dbReference>
<keyword evidence="3" id="KW-0804">Transcription</keyword>
<dbReference type="InterPro" id="IPR028978">
    <property type="entry name" value="Chorismate_lyase_/UTRA_dom_sf"/>
</dbReference>
<dbReference type="InterPro" id="IPR036390">
    <property type="entry name" value="WH_DNA-bd_sf"/>
</dbReference>
<dbReference type="PRINTS" id="PR00035">
    <property type="entry name" value="HTHGNTR"/>
</dbReference>
<evidence type="ECO:0000313" key="6">
    <source>
        <dbReference type="Proteomes" id="UP001152519"/>
    </source>
</evidence>
<dbReference type="GO" id="GO:0003677">
    <property type="term" value="F:DNA binding"/>
    <property type="evidence" value="ECO:0007669"/>
    <property type="project" value="UniProtKB-KW"/>
</dbReference>
<dbReference type="EMBL" id="CAJSLV010000103">
    <property type="protein sequence ID" value="CAG6398586.1"/>
    <property type="molecule type" value="Genomic_DNA"/>
</dbReference>
<sequence length="259" mass="27953">MSEIQRPGALYRQVAAAIRDAISSGEYPPGAPLPSETQLIERYQVSRPTVRNAVAALRAEGLIEVIHGKGSFVRGTPTPVLTIDRTVTRSSGGAFMIGGDTNWQAPEAPSVYRTKTTAVTGPPLGLAEGEALFGVDRLLADPATGTRVLHQALIPFATAEGTRLAEHPDTEPADIYALLAGKGHSLWWSETVRARMPLPDERTTLQLQDATPLLETLRVTHGAKDQPLVLETLRTSADAAQLSYRVTREQPHKVRAART</sequence>
<gene>
    <name evidence="5" type="ORF">SCOCK_70270</name>
</gene>